<sequence length="141" mass="14438">MSLSTLRMAVIALASSLTFTAAQDDWGDLVPEGQIALCQSQQCLLGSPVPGGASAPDCQALVHSVLGPGGDSLTDTLGGTCASDYTTEWVVGCDSAGEVTLVVHEDTEYYTCEASVAACQVSALGLATEYISRTHICHPGA</sequence>
<evidence type="ECO:0000313" key="3">
    <source>
        <dbReference type="Proteomes" id="UP001337655"/>
    </source>
</evidence>
<evidence type="ECO:0000313" key="2">
    <source>
        <dbReference type="EMBL" id="KAK5170618.1"/>
    </source>
</evidence>
<accession>A0AAV9PFK7</accession>
<comment type="caution">
    <text evidence="2">The sequence shown here is derived from an EMBL/GenBank/DDBJ whole genome shotgun (WGS) entry which is preliminary data.</text>
</comment>
<gene>
    <name evidence="2" type="ORF">LTR77_005207</name>
</gene>
<dbReference type="RefSeq" id="XP_064659816.1">
    <property type="nucleotide sequence ID" value="XM_064802455.1"/>
</dbReference>
<reference evidence="2 3" key="1">
    <citation type="submission" date="2023-08" db="EMBL/GenBank/DDBJ databases">
        <title>Black Yeasts Isolated from many extreme environments.</title>
        <authorList>
            <person name="Coleine C."/>
            <person name="Stajich J.E."/>
            <person name="Selbmann L."/>
        </authorList>
    </citation>
    <scope>NUCLEOTIDE SEQUENCE [LARGE SCALE GENOMIC DNA]</scope>
    <source>
        <strain evidence="2 3">CCFEE 5935</strain>
    </source>
</reference>
<keyword evidence="1" id="KW-0732">Signal</keyword>
<protein>
    <submittedName>
        <fullName evidence="2">Uncharacterized protein</fullName>
    </submittedName>
</protein>
<evidence type="ECO:0000256" key="1">
    <source>
        <dbReference type="SAM" id="SignalP"/>
    </source>
</evidence>
<dbReference type="Proteomes" id="UP001337655">
    <property type="component" value="Unassembled WGS sequence"/>
</dbReference>
<organism evidence="2 3">
    <name type="scientific">Saxophila tyrrhenica</name>
    <dbReference type="NCBI Taxonomy" id="1690608"/>
    <lineage>
        <taxon>Eukaryota</taxon>
        <taxon>Fungi</taxon>
        <taxon>Dikarya</taxon>
        <taxon>Ascomycota</taxon>
        <taxon>Pezizomycotina</taxon>
        <taxon>Dothideomycetes</taxon>
        <taxon>Dothideomycetidae</taxon>
        <taxon>Mycosphaerellales</taxon>
        <taxon>Extremaceae</taxon>
        <taxon>Saxophila</taxon>
    </lineage>
</organism>
<feature type="signal peptide" evidence="1">
    <location>
        <begin position="1"/>
        <end position="22"/>
    </location>
</feature>
<feature type="chain" id="PRO_5043653701" evidence="1">
    <location>
        <begin position="23"/>
        <end position="141"/>
    </location>
</feature>
<proteinExistence type="predicted"/>
<dbReference type="AlphaFoldDB" id="A0AAV9PFK7"/>
<name>A0AAV9PFK7_9PEZI</name>
<dbReference type="EMBL" id="JAVRRT010000007">
    <property type="protein sequence ID" value="KAK5170618.1"/>
    <property type="molecule type" value="Genomic_DNA"/>
</dbReference>
<dbReference type="GeneID" id="89926551"/>
<keyword evidence="3" id="KW-1185">Reference proteome</keyword>